<evidence type="ECO:0000256" key="7">
    <source>
        <dbReference type="ARBA" id="ARBA00023214"/>
    </source>
</evidence>
<keyword evidence="3 8" id="KW-0812">Transmembrane</keyword>
<gene>
    <name evidence="10" type="primary">clcA</name>
    <name evidence="10" type="ORF">P4S50_15820</name>
</gene>
<feature type="transmembrane region" description="Helical" evidence="8">
    <location>
        <begin position="233"/>
        <end position="254"/>
    </location>
</feature>
<dbReference type="InterPro" id="IPR001807">
    <property type="entry name" value="ClC"/>
</dbReference>
<dbReference type="Pfam" id="PF00654">
    <property type="entry name" value="Voltage_CLC"/>
    <property type="match status" value="1"/>
</dbReference>
<evidence type="ECO:0000256" key="2">
    <source>
        <dbReference type="ARBA" id="ARBA00022448"/>
    </source>
</evidence>
<dbReference type="PANTHER" id="PTHR45711:SF6">
    <property type="entry name" value="CHLORIDE CHANNEL PROTEIN"/>
    <property type="match status" value="1"/>
</dbReference>
<dbReference type="EMBL" id="CP120733">
    <property type="protein sequence ID" value="WFD09846.1"/>
    <property type="molecule type" value="Genomic_DNA"/>
</dbReference>
<feature type="transmembrane region" description="Helical" evidence="8">
    <location>
        <begin position="62"/>
        <end position="82"/>
    </location>
</feature>
<dbReference type="Proteomes" id="UP001222800">
    <property type="component" value="Chromosome"/>
</dbReference>
<feature type="transmembrane region" description="Helical" evidence="8">
    <location>
        <begin position="190"/>
        <end position="210"/>
    </location>
</feature>
<keyword evidence="11" id="KW-1185">Reference proteome</keyword>
<organism evidence="10 11">
    <name type="scientific">Tepidibacter hydrothermalis</name>
    <dbReference type="NCBI Taxonomy" id="3036126"/>
    <lineage>
        <taxon>Bacteria</taxon>
        <taxon>Bacillati</taxon>
        <taxon>Bacillota</taxon>
        <taxon>Clostridia</taxon>
        <taxon>Peptostreptococcales</taxon>
        <taxon>Peptostreptococcaceae</taxon>
        <taxon>Tepidibacter</taxon>
    </lineage>
</organism>
<dbReference type="Gene3D" id="3.30.70.1450">
    <property type="entry name" value="Regulator of K+ conductance, C-terminal domain"/>
    <property type="match status" value="1"/>
</dbReference>
<dbReference type="NCBIfam" id="NF003640">
    <property type="entry name" value="PRK05277.1"/>
    <property type="match status" value="1"/>
</dbReference>
<dbReference type="PROSITE" id="PS51202">
    <property type="entry name" value="RCK_C"/>
    <property type="match status" value="1"/>
</dbReference>
<evidence type="ECO:0000259" key="9">
    <source>
        <dbReference type="PROSITE" id="PS51202"/>
    </source>
</evidence>
<evidence type="ECO:0000256" key="4">
    <source>
        <dbReference type="ARBA" id="ARBA00022989"/>
    </source>
</evidence>
<evidence type="ECO:0000313" key="11">
    <source>
        <dbReference type="Proteomes" id="UP001222800"/>
    </source>
</evidence>
<feature type="transmembrane region" description="Helical" evidence="8">
    <location>
        <begin position="21"/>
        <end position="42"/>
    </location>
</feature>
<dbReference type="InterPro" id="IPR014743">
    <property type="entry name" value="Cl-channel_core"/>
</dbReference>
<comment type="subcellular location">
    <subcellularLocation>
        <location evidence="1">Membrane</location>
        <topology evidence="1">Multi-pass membrane protein</topology>
    </subcellularLocation>
</comment>
<evidence type="ECO:0000256" key="1">
    <source>
        <dbReference type="ARBA" id="ARBA00004141"/>
    </source>
</evidence>
<dbReference type="RefSeq" id="WP_277731800.1">
    <property type="nucleotide sequence ID" value="NZ_CP120733.1"/>
</dbReference>
<evidence type="ECO:0000256" key="6">
    <source>
        <dbReference type="ARBA" id="ARBA00023136"/>
    </source>
</evidence>
<sequence length="530" mass="58659">MKDRNNTYNTLFHWHNFRLKLVMQGIVVGALSGLLVVLYRFLLEEVGDLTHKIYVLQTQKSYLIPIWFIILGLLAYIVGIMIKKEPMIGGSGIPQVEGILLRKLNVNWLRIIVGKFIGGVLAIGAGLSLGREGPSVQIGASVGQGFSRIFKRVKIEEKYLITSGASAGLAAAFNAPLAGVMFALEEVHKNFYPLVLLSAMSASLTADFVAKNFFGLKPVFDFRRLYVLPLNQYIYLIILGIILGIFGVFFNKTLMKTQDFYTSKKWLPVEFRPMIPFLMAGILGLFLPQVLGGGHELIGSLVERKYTINMVCIILIVKFIFTMFSYGSGSPGGIFLPLLVIGALTGDLYGSVIVKYFHMDSQYISNFIILAMAGYFTAIVKAPITGSILITEMTGSFSHLLPLTIVSIIAYIVTDILNSEPIYESLLERLLHKKGNNEFRGDKSKKILLEVAVCLGTELDGKMVKEINWPHNTLLVAIKRGEVEIIPKGKTTISAGDYLIALVNEDEAGEITHKLKKMAGDFVIENVNNC</sequence>
<accession>A0ABY8EA81</accession>
<dbReference type="PANTHER" id="PTHR45711">
    <property type="entry name" value="CHLORIDE CHANNEL PROTEIN"/>
    <property type="match status" value="1"/>
</dbReference>
<dbReference type="InterPro" id="IPR006037">
    <property type="entry name" value="RCK_C"/>
</dbReference>
<keyword evidence="4 8" id="KW-1133">Transmembrane helix</keyword>
<dbReference type="InterPro" id="IPR036721">
    <property type="entry name" value="RCK_C_sf"/>
</dbReference>
<dbReference type="CDD" id="cd01031">
    <property type="entry name" value="EriC"/>
    <property type="match status" value="1"/>
</dbReference>
<feature type="transmembrane region" description="Helical" evidence="8">
    <location>
        <begin position="159"/>
        <end position="184"/>
    </location>
</feature>
<proteinExistence type="predicted"/>
<keyword evidence="7" id="KW-0868">Chloride</keyword>
<dbReference type="SUPFAM" id="SSF81340">
    <property type="entry name" value="Clc chloride channel"/>
    <property type="match status" value="1"/>
</dbReference>
<dbReference type="Gene3D" id="1.10.3080.10">
    <property type="entry name" value="Clc chloride channel"/>
    <property type="match status" value="1"/>
</dbReference>
<feature type="transmembrane region" description="Helical" evidence="8">
    <location>
        <begin position="366"/>
        <end position="390"/>
    </location>
</feature>
<evidence type="ECO:0000256" key="3">
    <source>
        <dbReference type="ARBA" id="ARBA00022692"/>
    </source>
</evidence>
<feature type="transmembrane region" description="Helical" evidence="8">
    <location>
        <begin position="334"/>
        <end position="354"/>
    </location>
</feature>
<protein>
    <submittedName>
        <fullName evidence="10">H(+)/Cl(-) exchange transporter ClcA</fullName>
    </submittedName>
</protein>
<evidence type="ECO:0000256" key="5">
    <source>
        <dbReference type="ARBA" id="ARBA00023065"/>
    </source>
</evidence>
<keyword evidence="5" id="KW-0406">Ion transport</keyword>
<keyword evidence="6 8" id="KW-0472">Membrane</keyword>
<reference evidence="10 11" key="1">
    <citation type="submission" date="2023-03" db="EMBL/GenBank/DDBJ databases">
        <title>Complete genome sequence of Tepidibacter sp. SWIR-1, isolated from a deep-sea hydrothermal vent.</title>
        <authorList>
            <person name="Li X."/>
        </authorList>
    </citation>
    <scope>NUCLEOTIDE SEQUENCE [LARGE SCALE GENOMIC DNA]</scope>
    <source>
        <strain evidence="10 11">SWIR-1</strain>
    </source>
</reference>
<feature type="transmembrane region" description="Helical" evidence="8">
    <location>
        <begin position="306"/>
        <end position="328"/>
    </location>
</feature>
<keyword evidence="2" id="KW-0813">Transport</keyword>
<dbReference type="PRINTS" id="PR00762">
    <property type="entry name" value="CLCHANNEL"/>
</dbReference>
<evidence type="ECO:0000313" key="10">
    <source>
        <dbReference type="EMBL" id="WFD09846.1"/>
    </source>
</evidence>
<dbReference type="SUPFAM" id="SSF116726">
    <property type="entry name" value="TrkA C-terminal domain-like"/>
    <property type="match status" value="1"/>
</dbReference>
<feature type="domain" description="RCK C-terminal" evidence="9">
    <location>
        <begin position="436"/>
        <end position="517"/>
    </location>
</feature>
<evidence type="ECO:0000256" key="8">
    <source>
        <dbReference type="SAM" id="Phobius"/>
    </source>
</evidence>
<dbReference type="Pfam" id="PF02080">
    <property type="entry name" value="TrkA_C"/>
    <property type="match status" value="1"/>
</dbReference>
<name>A0ABY8EA81_9FIRM</name>
<feature type="transmembrane region" description="Helical" evidence="8">
    <location>
        <begin position="274"/>
        <end position="294"/>
    </location>
</feature>